<comment type="caution">
    <text evidence="1">The sequence shown here is derived from an EMBL/GenBank/DDBJ whole genome shotgun (WGS) entry which is preliminary data.</text>
</comment>
<accession>A0AC61RKZ2</accession>
<reference evidence="1" key="1">
    <citation type="submission" date="2019-04" db="EMBL/GenBank/DDBJ databases">
        <title>Microbes associate with the intestines of laboratory mice.</title>
        <authorList>
            <person name="Navarre W."/>
            <person name="Wong E."/>
            <person name="Huang K."/>
            <person name="Tropini C."/>
            <person name="Ng K."/>
            <person name="Yu B."/>
        </authorList>
    </citation>
    <scope>NUCLEOTIDE SEQUENCE</scope>
    <source>
        <strain evidence="1">NM04_E33</strain>
    </source>
</reference>
<evidence type="ECO:0000313" key="1">
    <source>
        <dbReference type="EMBL" id="TGY81018.1"/>
    </source>
</evidence>
<evidence type="ECO:0000313" key="2">
    <source>
        <dbReference type="Proteomes" id="UP000306319"/>
    </source>
</evidence>
<proteinExistence type="predicted"/>
<keyword evidence="2" id="KW-1185">Reference proteome</keyword>
<name>A0AC61RKZ2_9BACT</name>
<gene>
    <name evidence="1" type="ORF">E5331_01155</name>
</gene>
<protein>
    <submittedName>
        <fullName evidence="1">DUF3853 family protein</fullName>
    </submittedName>
</protein>
<dbReference type="Proteomes" id="UP000306319">
    <property type="component" value="Unassembled WGS sequence"/>
</dbReference>
<sequence>MENVGTYVIGLDTPINLLTPRQLFEMMGDWQAKTNQKQSEETPQRPERWYVNSIGELAKILGTSESTVYRMKSSGVLDDCISQYGRWMLIDVDKVFEKFKLSNRRRKKK</sequence>
<organism evidence="1 2">
    <name type="scientific">Lepagella muris</name>
    <dbReference type="NCBI Taxonomy" id="3032870"/>
    <lineage>
        <taxon>Bacteria</taxon>
        <taxon>Pseudomonadati</taxon>
        <taxon>Bacteroidota</taxon>
        <taxon>Bacteroidia</taxon>
        <taxon>Bacteroidales</taxon>
        <taxon>Muribaculaceae</taxon>
        <taxon>Lepagella</taxon>
    </lineage>
</organism>
<dbReference type="EMBL" id="SRYB01000001">
    <property type="protein sequence ID" value="TGY81018.1"/>
    <property type="molecule type" value="Genomic_DNA"/>
</dbReference>